<evidence type="ECO:0000256" key="4">
    <source>
        <dbReference type="ARBA" id="ARBA00022527"/>
    </source>
</evidence>
<evidence type="ECO:0000256" key="3">
    <source>
        <dbReference type="ARBA" id="ARBA00010886"/>
    </source>
</evidence>
<evidence type="ECO:0000256" key="11">
    <source>
        <dbReference type="SAM" id="MobiDB-lite"/>
    </source>
</evidence>
<dbReference type="SMART" id="SM00220">
    <property type="entry name" value="S_TKc"/>
    <property type="match status" value="1"/>
</dbReference>
<evidence type="ECO:0000313" key="15">
    <source>
        <dbReference type="Proteomes" id="UP000010798"/>
    </source>
</evidence>
<dbReference type="PANTHER" id="PTHR43289">
    <property type="entry name" value="MITOGEN-ACTIVATED PROTEIN KINASE KINASE KINASE 20-RELATED"/>
    <property type="match status" value="1"/>
</dbReference>
<feature type="transmembrane region" description="Helical" evidence="12">
    <location>
        <begin position="535"/>
        <end position="556"/>
    </location>
</feature>
<protein>
    <submittedName>
        <fullName evidence="14">Serine/threonine protein kinase</fullName>
    </submittedName>
</protein>
<sequence length="585" mass="63567">MTGPENLQAKGTSQGEEASQVLAEELADLVDRIEAGEPVDLEGFALRYPEKTEEVRRLLDTIAALANLGGSRSDPSSVAAKSGEISLDGFRIVREIGRGGMGLVYEAIQVPLGRSVALKVLTAAAALDPRLIQRFQLEALAVASLNHRNIVPIYSVGENRGLHYLVMPFIKGANLAQWIRSLRPGGEAESASGQDDDNSSPPGVSSASSDSSGNRPAPRSQSMVNASDSAVRSHVFYRFAASIGLQAAEALQHAHDVGIVHRDIKPANLLVDANGHLWLTDFGLALFGGAGELTRTGDLVGTMRYMSPEQALGKRSLIDHRTDVYSLGVTLYELLTLRPAFPGDDRHDLLLRIGRQAPPAPRWENPALPADLETIVLKAMAKSPADRYPTAQALAEDLKNFLAGKPISASPVRRLSHFRRWHQDPRRIRDAGIALISLGALTISIAALCFLGYQFGTLHVARPRDFFKDLLLGFAVFDAPPLILGLKTLRGSRFALWAGFLSSLSFTVCLMISLTGRTVLNYGGIFDKLSDRWPFEIVLLLVVLNTLARSAIALTAKPENSNDHSQFDWEPRLVEFSSPDPRRIA</sequence>
<dbReference type="AlphaFoldDB" id="L0DE47"/>
<dbReference type="GO" id="GO:0005524">
    <property type="term" value="F:ATP binding"/>
    <property type="evidence" value="ECO:0007669"/>
    <property type="project" value="UniProtKB-UniRule"/>
</dbReference>
<keyword evidence="9" id="KW-0963">Cytoplasm</keyword>
<keyword evidence="12" id="KW-0812">Transmembrane</keyword>
<accession>L0DE47</accession>
<name>L0DE47_SINAD</name>
<dbReference type="EMBL" id="CP003364">
    <property type="protein sequence ID" value="AGA27103.1"/>
    <property type="molecule type" value="Genomic_DNA"/>
</dbReference>
<dbReference type="InterPro" id="IPR001245">
    <property type="entry name" value="Ser-Thr/Tyr_kinase_cat_dom"/>
</dbReference>
<dbReference type="RefSeq" id="WP_015246253.1">
    <property type="nucleotide sequence ID" value="NC_019892.1"/>
</dbReference>
<dbReference type="InterPro" id="IPR008271">
    <property type="entry name" value="Ser/Thr_kinase_AS"/>
</dbReference>
<feature type="binding site" evidence="10">
    <location>
        <position position="119"/>
    </location>
    <ligand>
        <name>ATP</name>
        <dbReference type="ChEBI" id="CHEBI:30616"/>
    </ligand>
</feature>
<evidence type="ECO:0000256" key="8">
    <source>
        <dbReference type="ARBA" id="ARBA00022840"/>
    </source>
</evidence>
<keyword evidence="7 14" id="KW-0418">Kinase</keyword>
<feature type="compositionally biased region" description="Low complexity" evidence="11">
    <location>
        <begin position="199"/>
        <end position="214"/>
    </location>
</feature>
<dbReference type="GO" id="GO:0004674">
    <property type="term" value="F:protein serine/threonine kinase activity"/>
    <property type="evidence" value="ECO:0007669"/>
    <property type="project" value="UniProtKB-KW"/>
</dbReference>
<dbReference type="KEGG" id="saci:Sinac_2811"/>
<dbReference type="InterPro" id="IPR011009">
    <property type="entry name" value="Kinase-like_dom_sf"/>
</dbReference>
<feature type="transmembrane region" description="Helical" evidence="12">
    <location>
        <begin position="494"/>
        <end position="515"/>
    </location>
</feature>
<dbReference type="STRING" id="886293.Sinac_2811"/>
<reference evidence="14 15" key="1">
    <citation type="submission" date="2012-02" db="EMBL/GenBank/DDBJ databases">
        <title>Complete sequence of chromosome of Singulisphaera acidiphila DSM 18658.</title>
        <authorList>
            <consortium name="US DOE Joint Genome Institute (JGI-PGF)"/>
            <person name="Lucas S."/>
            <person name="Copeland A."/>
            <person name="Lapidus A."/>
            <person name="Glavina del Rio T."/>
            <person name="Dalin E."/>
            <person name="Tice H."/>
            <person name="Bruce D."/>
            <person name="Goodwin L."/>
            <person name="Pitluck S."/>
            <person name="Peters L."/>
            <person name="Ovchinnikova G."/>
            <person name="Chertkov O."/>
            <person name="Kyrpides N."/>
            <person name="Mavromatis K."/>
            <person name="Ivanova N."/>
            <person name="Brettin T."/>
            <person name="Detter J.C."/>
            <person name="Han C."/>
            <person name="Larimer F."/>
            <person name="Land M."/>
            <person name="Hauser L."/>
            <person name="Markowitz V."/>
            <person name="Cheng J.-F."/>
            <person name="Hugenholtz P."/>
            <person name="Woyke T."/>
            <person name="Wu D."/>
            <person name="Tindall B."/>
            <person name="Pomrenke H."/>
            <person name="Brambilla E."/>
            <person name="Klenk H.-P."/>
            <person name="Eisen J.A."/>
        </authorList>
    </citation>
    <scope>NUCLEOTIDE SEQUENCE [LARGE SCALE GENOMIC DNA]</scope>
    <source>
        <strain evidence="15">ATCC BAA-1392 / DSM 18658 / VKM B-2454 / MOB10</strain>
    </source>
</reference>
<dbReference type="PROSITE" id="PS00107">
    <property type="entry name" value="PROTEIN_KINASE_ATP"/>
    <property type="match status" value="1"/>
</dbReference>
<dbReference type="HOGENOM" id="CLU_033241_0_0_0"/>
<gene>
    <name evidence="14" type="ordered locus">Sinac_2811</name>
</gene>
<dbReference type="SUPFAM" id="SSF56112">
    <property type="entry name" value="Protein kinase-like (PK-like)"/>
    <property type="match status" value="1"/>
</dbReference>
<keyword evidence="9" id="KW-0206">Cytoskeleton</keyword>
<evidence type="ECO:0000256" key="9">
    <source>
        <dbReference type="ARBA" id="ARBA00023212"/>
    </source>
</evidence>
<evidence type="ECO:0000259" key="13">
    <source>
        <dbReference type="PROSITE" id="PS50011"/>
    </source>
</evidence>
<dbReference type="Gene3D" id="1.10.510.10">
    <property type="entry name" value="Transferase(Phosphotransferase) domain 1"/>
    <property type="match status" value="1"/>
</dbReference>
<dbReference type="Proteomes" id="UP000010798">
    <property type="component" value="Chromosome"/>
</dbReference>
<comment type="subcellular location">
    <subcellularLocation>
        <location evidence="1">Cytoplasm</location>
        <location evidence="1">Cytoskeleton</location>
        <location evidence="1">Microtubule organizing center</location>
        <location evidence="1">Centrosome</location>
    </subcellularLocation>
    <subcellularLocation>
        <location evidence="2">Cytoplasm</location>
        <location evidence="2">Cytoskeleton</location>
        <location evidence="2">Spindle pole</location>
    </subcellularLocation>
</comment>
<feature type="transmembrane region" description="Helical" evidence="12">
    <location>
        <begin position="470"/>
        <end position="487"/>
    </location>
</feature>
<evidence type="ECO:0000256" key="7">
    <source>
        <dbReference type="ARBA" id="ARBA00022777"/>
    </source>
</evidence>
<keyword evidence="6 10" id="KW-0547">Nucleotide-binding</keyword>
<dbReference type="CDD" id="cd14014">
    <property type="entry name" value="STKc_PknB_like"/>
    <property type="match status" value="1"/>
</dbReference>
<evidence type="ECO:0000256" key="2">
    <source>
        <dbReference type="ARBA" id="ARBA00004647"/>
    </source>
</evidence>
<dbReference type="InterPro" id="IPR000719">
    <property type="entry name" value="Prot_kinase_dom"/>
</dbReference>
<evidence type="ECO:0000256" key="1">
    <source>
        <dbReference type="ARBA" id="ARBA00004300"/>
    </source>
</evidence>
<dbReference type="eggNOG" id="COG0515">
    <property type="taxonomic scope" value="Bacteria"/>
</dbReference>
<evidence type="ECO:0000256" key="12">
    <source>
        <dbReference type="SAM" id="Phobius"/>
    </source>
</evidence>
<evidence type="ECO:0000256" key="10">
    <source>
        <dbReference type="PROSITE-ProRule" id="PRU10141"/>
    </source>
</evidence>
<dbReference type="PROSITE" id="PS00108">
    <property type="entry name" value="PROTEIN_KINASE_ST"/>
    <property type="match status" value="1"/>
</dbReference>
<keyword evidence="12" id="KW-0472">Membrane</keyword>
<dbReference type="GO" id="GO:0000922">
    <property type="term" value="C:spindle pole"/>
    <property type="evidence" value="ECO:0007669"/>
    <property type="project" value="UniProtKB-SubCell"/>
</dbReference>
<keyword evidence="12" id="KW-1133">Transmembrane helix</keyword>
<keyword evidence="4 14" id="KW-0723">Serine/threonine-protein kinase</keyword>
<dbReference type="GO" id="GO:0005813">
    <property type="term" value="C:centrosome"/>
    <property type="evidence" value="ECO:0007669"/>
    <property type="project" value="UniProtKB-SubCell"/>
</dbReference>
<evidence type="ECO:0000256" key="6">
    <source>
        <dbReference type="ARBA" id="ARBA00022741"/>
    </source>
</evidence>
<evidence type="ECO:0000313" key="14">
    <source>
        <dbReference type="EMBL" id="AGA27103.1"/>
    </source>
</evidence>
<feature type="region of interest" description="Disordered" evidence="11">
    <location>
        <begin position="186"/>
        <end position="225"/>
    </location>
</feature>
<organism evidence="14 15">
    <name type="scientific">Singulisphaera acidiphila (strain ATCC BAA-1392 / DSM 18658 / VKM B-2454 / MOB10)</name>
    <dbReference type="NCBI Taxonomy" id="886293"/>
    <lineage>
        <taxon>Bacteria</taxon>
        <taxon>Pseudomonadati</taxon>
        <taxon>Planctomycetota</taxon>
        <taxon>Planctomycetia</taxon>
        <taxon>Isosphaerales</taxon>
        <taxon>Isosphaeraceae</taxon>
        <taxon>Singulisphaera</taxon>
    </lineage>
</organism>
<dbReference type="Pfam" id="PF07714">
    <property type="entry name" value="PK_Tyr_Ser-Thr"/>
    <property type="match status" value="1"/>
</dbReference>
<dbReference type="PANTHER" id="PTHR43289:SF34">
    <property type="entry name" value="SERINE_THREONINE-PROTEIN KINASE YBDM-RELATED"/>
    <property type="match status" value="1"/>
</dbReference>
<feature type="transmembrane region" description="Helical" evidence="12">
    <location>
        <begin position="433"/>
        <end position="455"/>
    </location>
</feature>
<keyword evidence="15" id="KW-1185">Reference proteome</keyword>
<dbReference type="InterPro" id="IPR017441">
    <property type="entry name" value="Protein_kinase_ATP_BS"/>
</dbReference>
<feature type="domain" description="Protein kinase" evidence="13">
    <location>
        <begin position="90"/>
        <end position="402"/>
    </location>
</feature>
<keyword evidence="5" id="KW-0808">Transferase</keyword>
<dbReference type="Gene3D" id="3.30.200.20">
    <property type="entry name" value="Phosphorylase Kinase, domain 1"/>
    <property type="match status" value="1"/>
</dbReference>
<dbReference type="OrthoDB" id="6111975at2"/>
<dbReference type="PROSITE" id="PS50011">
    <property type="entry name" value="PROTEIN_KINASE_DOM"/>
    <property type="match status" value="1"/>
</dbReference>
<keyword evidence="8 10" id="KW-0067">ATP-binding</keyword>
<evidence type="ECO:0000256" key="5">
    <source>
        <dbReference type="ARBA" id="ARBA00022679"/>
    </source>
</evidence>
<proteinExistence type="inferred from homology"/>
<comment type="similarity">
    <text evidence="3">Belongs to the protein kinase superfamily. NEK Ser/Thr protein kinase family. NIMA subfamily.</text>
</comment>